<dbReference type="SUPFAM" id="SSF55729">
    <property type="entry name" value="Acyl-CoA N-acyltransferases (Nat)"/>
    <property type="match status" value="1"/>
</dbReference>
<evidence type="ECO:0000259" key="1">
    <source>
        <dbReference type="PROSITE" id="PS51186"/>
    </source>
</evidence>
<reference evidence="2" key="1">
    <citation type="submission" date="2021-01" db="EMBL/GenBank/DDBJ databases">
        <title>Whole genome shotgun sequence of Spirilliplanes yamanashiensis NBRC 15828.</title>
        <authorList>
            <person name="Komaki H."/>
            <person name="Tamura T."/>
        </authorList>
    </citation>
    <scope>NUCLEOTIDE SEQUENCE</scope>
    <source>
        <strain evidence="2">NBRC 15828</strain>
    </source>
</reference>
<dbReference type="Proteomes" id="UP000652013">
    <property type="component" value="Unassembled WGS sequence"/>
</dbReference>
<name>A0A8J3YD69_9ACTN</name>
<dbReference type="Pfam" id="PF13673">
    <property type="entry name" value="Acetyltransf_10"/>
    <property type="match status" value="1"/>
</dbReference>
<dbReference type="Gene3D" id="3.40.630.30">
    <property type="match status" value="1"/>
</dbReference>
<organism evidence="2 3">
    <name type="scientific">Spirilliplanes yamanashiensis</name>
    <dbReference type="NCBI Taxonomy" id="42233"/>
    <lineage>
        <taxon>Bacteria</taxon>
        <taxon>Bacillati</taxon>
        <taxon>Actinomycetota</taxon>
        <taxon>Actinomycetes</taxon>
        <taxon>Micromonosporales</taxon>
        <taxon>Micromonosporaceae</taxon>
        <taxon>Spirilliplanes</taxon>
    </lineage>
</organism>
<protein>
    <recommendedName>
        <fullName evidence="1">N-acetyltransferase domain-containing protein</fullName>
    </recommendedName>
</protein>
<proteinExistence type="predicted"/>
<dbReference type="PROSITE" id="PS51186">
    <property type="entry name" value="GNAT"/>
    <property type="match status" value="1"/>
</dbReference>
<sequence length="234" mass="25936">MPRQTPHDRFLAVVQPMARTDTEQTARLHVAHLPDGFFPQLGETYLRRWHQTFIDVPSAVALVIKDRDGRVAAFLLGTTDQHAYVRDVLERDRYALAWRGVAGMLSHPAVARRFLRTRAELYARKLWSGGRQTSGSSGDAGPGTPAGDTALAPVGVVHAIVTRPPCRGKGYGRLLLRRYESELSGAGTPHAVLVTGATNAAADFYRRLDWRETGRHVDRDGREIIHFERIVGPA</sequence>
<dbReference type="AlphaFoldDB" id="A0A8J3YD69"/>
<dbReference type="EMBL" id="BOOY01000041">
    <property type="protein sequence ID" value="GIJ06423.1"/>
    <property type="molecule type" value="Genomic_DNA"/>
</dbReference>
<comment type="caution">
    <text evidence="2">The sequence shown here is derived from an EMBL/GenBank/DDBJ whole genome shotgun (WGS) entry which is preliminary data.</text>
</comment>
<dbReference type="InterPro" id="IPR016181">
    <property type="entry name" value="Acyl_CoA_acyltransferase"/>
</dbReference>
<gene>
    <name evidence="2" type="ORF">Sya03_57750</name>
</gene>
<keyword evidence="3" id="KW-1185">Reference proteome</keyword>
<accession>A0A8J3YD69</accession>
<evidence type="ECO:0000313" key="3">
    <source>
        <dbReference type="Proteomes" id="UP000652013"/>
    </source>
</evidence>
<evidence type="ECO:0000313" key="2">
    <source>
        <dbReference type="EMBL" id="GIJ06423.1"/>
    </source>
</evidence>
<dbReference type="CDD" id="cd04301">
    <property type="entry name" value="NAT_SF"/>
    <property type="match status" value="1"/>
</dbReference>
<dbReference type="GO" id="GO:0016747">
    <property type="term" value="F:acyltransferase activity, transferring groups other than amino-acyl groups"/>
    <property type="evidence" value="ECO:0007669"/>
    <property type="project" value="InterPro"/>
</dbReference>
<dbReference type="InterPro" id="IPR000182">
    <property type="entry name" value="GNAT_dom"/>
</dbReference>
<feature type="domain" description="N-acetyltransferase" evidence="1">
    <location>
        <begin position="12"/>
        <end position="231"/>
    </location>
</feature>